<name>A0A892IFM3_9BURK</name>
<dbReference type="AlphaFoldDB" id="A0A892IFM3"/>
<dbReference type="GeneID" id="93129910"/>
<accession>A0A892IFM3</accession>
<evidence type="ECO:0000313" key="1">
    <source>
        <dbReference type="EMBL" id="QRO79997.1"/>
    </source>
</evidence>
<gene>
    <name evidence="1" type="ORF">I6K02_16685</name>
</gene>
<sequence>MIRNVSRSQDNRDPQSASLATTWRLSGQAIFFGGVQATDGGAAIASRPATGYDAPRLRFRDVASISGKFRATLPTGAGISAWAPPSAQPGSGEHFEIAAIPQRTFPVQRINRRLRDLQ</sequence>
<proteinExistence type="predicted"/>
<protein>
    <submittedName>
        <fullName evidence="1">Uncharacterized protein</fullName>
    </submittedName>
</protein>
<dbReference type="RefSeq" id="WP_123806710.1">
    <property type="nucleotide sequence ID" value="NZ_CABVPR010000017.1"/>
</dbReference>
<dbReference type="EMBL" id="CP069483">
    <property type="protein sequence ID" value="QRO79997.1"/>
    <property type="molecule type" value="Genomic_DNA"/>
</dbReference>
<organism evidence="1 2">
    <name type="scientific">Burkholderia dolosa</name>
    <dbReference type="NCBI Taxonomy" id="152500"/>
    <lineage>
        <taxon>Bacteria</taxon>
        <taxon>Pseudomonadati</taxon>
        <taxon>Pseudomonadota</taxon>
        <taxon>Betaproteobacteria</taxon>
        <taxon>Burkholderiales</taxon>
        <taxon>Burkholderiaceae</taxon>
        <taxon>Burkholderia</taxon>
        <taxon>Burkholderia cepacia complex</taxon>
    </lineage>
</organism>
<keyword evidence="2" id="KW-1185">Reference proteome</keyword>
<dbReference type="Proteomes" id="UP000625568">
    <property type="component" value="Chromosome 2"/>
</dbReference>
<reference evidence="1 2" key="1">
    <citation type="submission" date="2021-02" db="EMBL/GenBank/DDBJ databases">
        <title>FDA dAtabase for Regulatory Grade micrObial Sequences (FDA-ARGOS): Supporting development and validation of Infectious Disease Dx tests.</title>
        <authorList>
            <person name="Minogue T."/>
            <person name="Wolcott M."/>
            <person name="Wasieloski L."/>
            <person name="Aguilar W."/>
            <person name="Moore D."/>
            <person name="Jaissle J."/>
            <person name="Tallon L."/>
            <person name="Sadzewicz L."/>
            <person name="Zhao X."/>
            <person name="Boylan J."/>
            <person name="Ott S."/>
            <person name="Bowen H."/>
            <person name="Vavikolanu K."/>
            <person name="Mehta A."/>
            <person name="Aluvathingal J."/>
            <person name="Nadendla S."/>
            <person name="Yan Y."/>
            <person name="Sichtig H."/>
        </authorList>
    </citation>
    <scope>NUCLEOTIDE SEQUENCE [LARGE SCALE GENOMIC DNA]</scope>
    <source>
        <strain evidence="1 2">FDAARGOS_1272</strain>
    </source>
</reference>
<evidence type="ECO:0000313" key="2">
    <source>
        <dbReference type="Proteomes" id="UP000625568"/>
    </source>
</evidence>